<keyword evidence="4" id="KW-0547">Nucleotide-binding</keyword>
<dbReference type="Proteomes" id="UP001174909">
    <property type="component" value="Unassembled WGS sequence"/>
</dbReference>
<dbReference type="GO" id="GO:0005829">
    <property type="term" value="C:cytosol"/>
    <property type="evidence" value="ECO:0007669"/>
    <property type="project" value="TreeGrafter"/>
</dbReference>
<dbReference type="EC" id="6.1.1.14" evidence="2"/>
<evidence type="ECO:0000256" key="3">
    <source>
        <dbReference type="ARBA" id="ARBA00022598"/>
    </source>
</evidence>
<name>A0AA35S982_GEOBA</name>
<dbReference type="GO" id="GO:0006426">
    <property type="term" value="P:glycyl-tRNA aminoacylation"/>
    <property type="evidence" value="ECO:0007669"/>
    <property type="project" value="InterPro"/>
</dbReference>
<gene>
    <name evidence="9" type="ORF">GBAR_LOCUS14889</name>
</gene>
<keyword evidence="5" id="KW-0067">ATP-binding</keyword>
<dbReference type="PANTHER" id="PTHR30075:SF2">
    <property type="entry name" value="GLYCINE--TRNA LIGASE, CHLOROPLASTIC_MITOCHONDRIAL 2"/>
    <property type="match status" value="1"/>
</dbReference>
<keyword evidence="7" id="KW-0030">Aminoacyl-tRNA synthetase</keyword>
<comment type="similarity">
    <text evidence="1">Belongs to the class-II aminoacyl-tRNA synthetase family.</text>
</comment>
<dbReference type="PANTHER" id="PTHR30075">
    <property type="entry name" value="GLYCYL-TRNA SYNTHETASE"/>
    <property type="match status" value="1"/>
</dbReference>
<keyword evidence="3 9" id="KW-0436">Ligase</keyword>
<evidence type="ECO:0000256" key="2">
    <source>
        <dbReference type="ARBA" id="ARBA00012829"/>
    </source>
</evidence>
<evidence type="ECO:0000256" key="5">
    <source>
        <dbReference type="ARBA" id="ARBA00022840"/>
    </source>
</evidence>
<evidence type="ECO:0000256" key="6">
    <source>
        <dbReference type="ARBA" id="ARBA00022917"/>
    </source>
</evidence>
<dbReference type="InterPro" id="IPR006194">
    <property type="entry name" value="Gly-tRNA-synth_heterodimer"/>
</dbReference>
<protein>
    <recommendedName>
        <fullName evidence="2">glycine--tRNA ligase</fullName>
        <ecNumber evidence="2">6.1.1.14</ecNumber>
    </recommendedName>
</protein>
<reference evidence="9" key="1">
    <citation type="submission" date="2023-03" db="EMBL/GenBank/DDBJ databases">
        <authorList>
            <person name="Steffen K."/>
            <person name="Cardenas P."/>
        </authorList>
    </citation>
    <scope>NUCLEOTIDE SEQUENCE</scope>
</reference>
<dbReference type="GO" id="GO:0005524">
    <property type="term" value="F:ATP binding"/>
    <property type="evidence" value="ECO:0007669"/>
    <property type="project" value="UniProtKB-KW"/>
</dbReference>
<dbReference type="GO" id="GO:0004820">
    <property type="term" value="F:glycine-tRNA ligase activity"/>
    <property type="evidence" value="ECO:0007669"/>
    <property type="project" value="UniProtKB-EC"/>
</dbReference>
<comment type="caution">
    <text evidence="9">The sequence shown here is derived from an EMBL/GenBank/DDBJ whole genome shotgun (WGS) entry which is preliminary data.</text>
</comment>
<dbReference type="SUPFAM" id="SSF109604">
    <property type="entry name" value="HD-domain/PDEase-like"/>
    <property type="match status" value="1"/>
</dbReference>
<comment type="catalytic activity">
    <reaction evidence="8">
        <text>tRNA(Gly) + glycine + ATP = glycyl-tRNA(Gly) + AMP + diphosphate</text>
        <dbReference type="Rhea" id="RHEA:16013"/>
        <dbReference type="Rhea" id="RHEA-COMP:9664"/>
        <dbReference type="Rhea" id="RHEA-COMP:9683"/>
        <dbReference type="ChEBI" id="CHEBI:30616"/>
        <dbReference type="ChEBI" id="CHEBI:33019"/>
        <dbReference type="ChEBI" id="CHEBI:57305"/>
        <dbReference type="ChEBI" id="CHEBI:78442"/>
        <dbReference type="ChEBI" id="CHEBI:78522"/>
        <dbReference type="ChEBI" id="CHEBI:456215"/>
        <dbReference type="EC" id="6.1.1.14"/>
    </reaction>
</comment>
<dbReference type="PROSITE" id="PS50861">
    <property type="entry name" value="AA_TRNA_LIGASE_II_GLYAB"/>
    <property type="match status" value="1"/>
</dbReference>
<dbReference type="Pfam" id="PF02092">
    <property type="entry name" value="tRNA_synt_2f"/>
    <property type="match status" value="1"/>
</dbReference>
<evidence type="ECO:0000313" key="9">
    <source>
        <dbReference type="EMBL" id="CAI8025820.1"/>
    </source>
</evidence>
<dbReference type="EMBL" id="CASHTH010002183">
    <property type="protein sequence ID" value="CAI8025820.1"/>
    <property type="molecule type" value="Genomic_DNA"/>
</dbReference>
<dbReference type="InterPro" id="IPR015944">
    <property type="entry name" value="Gly-tRNA-synth_bsu"/>
</dbReference>
<organism evidence="9 10">
    <name type="scientific">Geodia barretti</name>
    <name type="common">Barrett's horny sponge</name>
    <dbReference type="NCBI Taxonomy" id="519541"/>
    <lineage>
        <taxon>Eukaryota</taxon>
        <taxon>Metazoa</taxon>
        <taxon>Porifera</taxon>
        <taxon>Demospongiae</taxon>
        <taxon>Heteroscleromorpha</taxon>
        <taxon>Tetractinellida</taxon>
        <taxon>Astrophorina</taxon>
        <taxon>Geodiidae</taxon>
        <taxon>Geodia</taxon>
    </lineage>
</organism>
<keyword evidence="6" id="KW-0648">Protein biosynthesis</keyword>
<evidence type="ECO:0000256" key="7">
    <source>
        <dbReference type="ARBA" id="ARBA00023146"/>
    </source>
</evidence>
<evidence type="ECO:0000256" key="8">
    <source>
        <dbReference type="ARBA" id="ARBA00047937"/>
    </source>
</evidence>
<accession>A0AA35S982</accession>
<proteinExistence type="inferred from homology"/>
<dbReference type="AlphaFoldDB" id="A0AA35S982"/>
<evidence type="ECO:0000256" key="1">
    <source>
        <dbReference type="ARBA" id="ARBA00008226"/>
    </source>
</evidence>
<keyword evidence="10" id="KW-1185">Reference proteome</keyword>
<sequence>MQWGRTMRWNRSNKSYPRPLRWIVALYGPEVVPVSWAHVTGGRVSRGPRFRDARARLPAGEFTTFSIADADSYFDAAAAQGIQLRREDRRSLIAAAVQELAARAATIETGGADPLPRGTYEWGPDEELLEEVTDLVESPQAILGSFEQRYLDLPQSILTAVMKKHQRYFPVVAKPSGSDGASTLAPRFITIANADDLDHPAVVRQGNEGVIRARYADAEFFFRQDTAKPLDTFTERLDTLTFHAKLGSMLEKAARLQTLAPQIAQMLGSSEEEVETSRQAAALCKADLVTSMVVEMTSLQGAMGEIYALKSGEPPPVAQAIREHYLPRFDGDSIPKSAAGLALSLADKLDSLVGLFGVGVTPSGSADPFGLRRAALGS</sequence>
<dbReference type="NCBIfam" id="TIGR00211">
    <property type="entry name" value="glyS"/>
    <property type="match status" value="1"/>
</dbReference>
<evidence type="ECO:0000313" key="10">
    <source>
        <dbReference type="Proteomes" id="UP001174909"/>
    </source>
</evidence>
<evidence type="ECO:0000256" key="4">
    <source>
        <dbReference type="ARBA" id="ARBA00022741"/>
    </source>
</evidence>